<organism evidence="2 3">
    <name type="scientific">Rhizobium mesosinicum</name>
    <dbReference type="NCBI Taxonomy" id="335017"/>
    <lineage>
        <taxon>Bacteria</taxon>
        <taxon>Pseudomonadati</taxon>
        <taxon>Pseudomonadota</taxon>
        <taxon>Alphaproteobacteria</taxon>
        <taxon>Hyphomicrobiales</taxon>
        <taxon>Rhizobiaceae</taxon>
        <taxon>Rhizobium/Agrobacterium group</taxon>
        <taxon>Rhizobium</taxon>
    </lineage>
</organism>
<keyword evidence="3" id="KW-1185">Reference proteome</keyword>
<sequence length="82" mass="9413">MKNIVIASACVAGTILASALTAQAASVTITTDNDGYGYHRMMERPYYRRHLPPRRVSHDCFTRTERFHRHGHIVIEKTRVCR</sequence>
<feature type="signal peptide" evidence="1">
    <location>
        <begin position="1"/>
        <end position="24"/>
    </location>
</feature>
<name>A0ABS7GWR0_9HYPH</name>
<protein>
    <submittedName>
        <fullName evidence="2">Uncharacterized protein</fullName>
    </submittedName>
</protein>
<dbReference type="EMBL" id="JAEUAK010000006">
    <property type="protein sequence ID" value="MBW9054330.1"/>
    <property type="molecule type" value="Genomic_DNA"/>
</dbReference>
<proteinExistence type="predicted"/>
<keyword evidence="1" id="KW-0732">Signal</keyword>
<reference evidence="2 3" key="1">
    <citation type="journal article" date="2021" name="MBio">
        <title>Poor Competitiveness of Bradyrhizobium in Pigeon Pea Root Colonization in Indian Soils.</title>
        <authorList>
            <person name="Chalasani D."/>
            <person name="Basu A."/>
            <person name="Pullabhotla S.V.S.R.N."/>
            <person name="Jorrin B."/>
            <person name="Neal A.L."/>
            <person name="Poole P.S."/>
            <person name="Podile A.R."/>
            <person name="Tkacz A."/>
        </authorList>
    </citation>
    <scope>NUCLEOTIDE SEQUENCE [LARGE SCALE GENOMIC DNA]</scope>
    <source>
        <strain evidence="2 3">HU56</strain>
    </source>
</reference>
<dbReference type="Proteomes" id="UP000717752">
    <property type="component" value="Unassembled WGS sequence"/>
</dbReference>
<comment type="caution">
    <text evidence="2">The sequence shown here is derived from an EMBL/GenBank/DDBJ whole genome shotgun (WGS) entry which is preliminary data.</text>
</comment>
<evidence type="ECO:0000256" key="1">
    <source>
        <dbReference type="SAM" id="SignalP"/>
    </source>
</evidence>
<evidence type="ECO:0000313" key="3">
    <source>
        <dbReference type="Proteomes" id="UP000717752"/>
    </source>
</evidence>
<evidence type="ECO:0000313" key="2">
    <source>
        <dbReference type="EMBL" id="MBW9054330.1"/>
    </source>
</evidence>
<gene>
    <name evidence="2" type="ORF">JNB85_18125</name>
</gene>
<accession>A0ABS7GWR0</accession>
<feature type="chain" id="PRO_5045718691" evidence="1">
    <location>
        <begin position="25"/>
        <end position="82"/>
    </location>
</feature>
<dbReference type="RefSeq" id="WP_220335703.1">
    <property type="nucleotide sequence ID" value="NZ_JAEUAK010000006.1"/>
</dbReference>